<dbReference type="Pfam" id="PF11326">
    <property type="entry name" value="PANTS-like"/>
    <property type="match status" value="1"/>
</dbReference>
<accession>A0A9P4MAV0</accession>
<dbReference type="EMBL" id="ML978121">
    <property type="protein sequence ID" value="KAF2103645.1"/>
    <property type="molecule type" value="Genomic_DNA"/>
</dbReference>
<dbReference type="OrthoDB" id="2017405at2759"/>
<evidence type="ECO:0000313" key="3">
    <source>
        <dbReference type="Proteomes" id="UP000799772"/>
    </source>
</evidence>
<dbReference type="InterPro" id="IPR021475">
    <property type="entry name" value="Pants/Emi1-like"/>
</dbReference>
<dbReference type="PANTHER" id="PTHR28052">
    <property type="entry name" value="UPF0545 PROTEIN C22ORF39"/>
    <property type="match status" value="1"/>
</dbReference>
<feature type="non-terminal residue" evidence="2">
    <location>
        <position position="154"/>
    </location>
</feature>
<evidence type="ECO:0000256" key="1">
    <source>
        <dbReference type="SAM" id="MobiDB-lite"/>
    </source>
</evidence>
<proteinExistence type="predicted"/>
<organism evidence="2 3">
    <name type="scientific">Rhizodiscina lignyota</name>
    <dbReference type="NCBI Taxonomy" id="1504668"/>
    <lineage>
        <taxon>Eukaryota</taxon>
        <taxon>Fungi</taxon>
        <taxon>Dikarya</taxon>
        <taxon>Ascomycota</taxon>
        <taxon>Pezizomycotina</taxon>
        <taxon>Dothideomycetes</taxon>
        <taxon>Pleosporomycetidae</taxon>
        <taxon>Aulographales</taxon>
        <taxon>Rhizodiscinaceae</taxon>
        <taxon>Rhizodiscina</taxon>
    </lineage>
</organism>
<feature type="non-terminal residue" evidence="2">
    <location>
        <position position="1"/>
    </location>
</feature>
<dbReference type="AlphaFoldDB" id="A0A9P4MAV0"/>
<dbReference type="PANTHER" id="PTHR28052:SF1">
    <property type="entry name" value="UPF0545 PROTEIN C22ORF39"/>
    <property type="match status" value="1"/>
</dbReference>
<gene>
    <name evidence="2" type="ORF">NA57DRAFT_26539</name>
</gene>
<comment type="caution">
    <text evidence="2">The sequence shown here is derived from an EMBL/GenBank/DDBJ whole genome shotgun (WGS) entry which is preliminary data.</text>
</comment>
<feature type="region of interest" description="Disordered" evidence="1">
    <location>
        <begin position="1"/>
        <end position="58"/>
    </location>
</feature>
<name>A0A9P4MAV0_9PEZI</name>
<sequence>SKDKELEQDLESFLHTNEDRGSRRQHDSSETATTSTTNSPLSTSNPHSDDRSLTPERLYPDTMSCGAAFDRAFYCQSPGGQFTNVYRHGGLKDCADNWSEFWFCMKIRGQREETKQRNIRNYYAEKDAQYKARPSSEDVWEKRSVKVEKAFDLD</sequence>
<protein>
    <recommendedName>
        <fullName evidence="4">Early meiotic induction protein 1</fullName>
    </recommendedName>
</protein>
<evidence type="ECO:0000313" key="2">
    <source>
        <dbReference type="EMBL" id="KAF2103645.1"/>
    </source>
</evidence>
<dbReference type="Proteomes" id="UP000799772">
    <property type="component" value="Unassembled WGS sequence"/>
</dbReference>
<feature type="compositionally biased region" description="Basic and acidic residues" evidence="1">
    <location>
        <begin position="16"/>
        <end position="29"/>
    </location>
</feature>
<feature type="compositionally biased region" description="Low complexity" evidence="1">
    <location>
        <begin position="30"/>
        <end position="44"/>
    </location>
</feature>
<keyword evidence="3" id="KW-1185">Reference proteome</keyword>
<evidence type="ECO:0008006" key="4">
    <source>
        <dbReference type="Google" id="ProtNLM"/>
    </source>
</evidence>
<reference evidence="2" key="1">
    <citation type="journal article" date="2020" name="Stud. Mycol.">
        <title>101 Dothideomycetes genomes: a test case for predicting lifestyles and emergence of pathogens.</title>
        <authorList>
            <person name="Haridas S."/>
            <person name="Albert R."/>
            <person name="Binder M."/>
            <person name="Bloem J."/>
            <person name="Labutti K."/>
            <person name="Salamov A."/>
            <person name="Andreopoulos B."/>
            <person name="Baker S."/>
            <person name="Barry K."/>
            <person name="Bills G."/>
            <person name="Bluhm B."/>
            <person name="Cannon C."/>
            <person name="Castanera R."/>
            <person name="Culley D."/>
            <person name="Daum C."/>
            <person name="Ezra D."/>
            <person name="Gonzalez J."/>
            <person name="Henrissat B."/>
            <person name="Kuo A."/>
            <person name="Liang C."/>
            <person name="Lipzen A."/>
            <person name="Lutzoni F."/>
            <person name="Magnuson J."/>
            <person name="Mondo S."/>
            <person name="Nolan M."/>
            <person name="Ohm R."/>
            <person name="Pangilinan J."/>
            <person name="Park H.-J."/>
            <person name="Ramirez L."/>
            <person name="Alfaro M."/>
            <person name="Sun H."/>
            <person name="Tritt A."/>
            <person name="Yoshinaga Y."/>
            <person name="Zwiers L.-H."/>
            <person name="Turgeon B."/>
            <person name="Goodwin S."/>
            <person name="Spatafora J."/>
            <person name="Crous P."/>
            <person name="Grigoriev I."/>
        </authorList>
    </citation>
    <scope>NUCLEOTIDE SEQUENCE</scope>
    <source>
        <strain evidence="2">CBS 133067</strain>
    </source>
</reference>